<dbReference type="Proteomes" id="UP000789920">
    <property type="component" value="Unassembled WGS sequence"/>
</dbReference>
<keyword evidence="2" id="KW-1185">Reference proteome</keyword>
<evidence type="ECO:0000313" key="2">
    <source>
        <dbReference type="Proteomes" id="UP000789920"/>
    </source>
</evidence>
<gene>
    <name evidence="1" type="ORF">RPERSI_LOCUS14860</name>
</gene>
<reference evidence="1" key="1">
    <citation type="submission" date="2021-06" db="EMBL/GenBank/DDBJ databases">
        <authorList>
            <person name="Kallberg Y."/>
            <person name="Tangrot J."/>
            <person name="Rosling A."/>
        </authorList>
    </citation>
    <scope>NUCLEOTIDE SEQUENCE</scope>
    <source>
        <strain evidence="1">MA461A</strain>
    </source>
</reference>
<proteinExistence type="predicted"/>
<accession>A0ACA9QLU7</accession>
<protein>
    <submittedName>
        <fullName evidence="1">8460_t:CDS:1</fullName>
    </submittedName>
</protein>
<evidence type="ECO:0000313" key="1">
    <source>
        <dbReference type="EMBL" id="CAG8757606.1"/>
    </source>
</evidence>
<comment type="caution">
    <text evidence="1">The sequence shown here is derived from an EMBL/GenBank/DDBJ whole genome shotgun (WGS) entry which is preliminary data.</text>
</comment>
<sequence>MPKSKLKNAAKKCILTQSRNNDGRFLAADSEYNNLEYSDPKLLVYKSESSNEEEFNNRETELSEEEAEWLQCKNKGLQEAAQGSMSLDNFFKPEKKLEVKYEMSDLDISDSDIENNSSISEKINKLSNNLKDMKNMNAYEYLHLLAMHKYLAAIFNHEELYSRVKLSFEISQQVFQRGQQKYIPTLIDDKNVQSSCLRFIYTMGEKIIAEKFQNYVQNNVLPHIT</sequence>
<organism evidence="1 2">
    <name type="scientific">Racocetra persica</name>
    <dbReference type="NCBI Taxonomy" id="160502"/>
    <lineage>
        <taxon>Eukaryota</taxon>
        <taxon>Fungi</taxon>
        <taxon>Fungi incertae sedis</taxon>
        <taxon>Mucoromycota</taxon>
        <taxon>Glomeromycotina</taxon>
        <taxon>Glomeromycetes</taxon>
        <taxon>Diversisporales</taxon>
        <taxon>Gigasporaceae</taxon>
        <taxon>Racocetra</taxon>
    </lineage>
</organism>
<name>A0ACA9QLU7_9GLOM</name>
<dbReference type="EMBL" id="CAJVQC010034894">
    <property type="protein sequence ID" value="CAG8757606.1"/>
    <property type="molecule type" value="Genomic_DNA"/>
</dbReference>
<feature type="non-terminal residue" evidence="1">
    <location>
        <position position="225"/>
    </location>
</feature>